<keyword evidence="3 5" id="KW-0863">Zinc-finger</keyword>
<dbReference type="GO" id="GO:0000977">
    <property type="term" value="F:RNA polymerase II transcription regulatory region sequence-specific DNA binding"/>
    <property type="evidence" value="ECO:0007669"/>
    <property type="project" value="TreeGrafter"/>
</dbReference>
<keyword evidence="9" id="KW-1185">Reference proteome</keyword>
<dbReference type="InterPro" id="IPR036236">
    <property type="entry name" value="Znf_C2H2_sf"/>
</dbReference>
<accession>A0A812AK25</accession>
<evidence type="ECO:0000256" key="2">
    <source>
        <dbReference type="ARBA" id="ARBA00022737"/>
    </source>
</evidence>
<dbReference type="SUPFAM" id="SSF57667">
    <property type="entry name" value="beta-beta-alpha zinc fingers"/>
    <property type="match status" value="6"/>
</dbReference>
<feature type="domain" description="C2H2-type" evidence="7">
    <location>
        <begin position="280"/>
        <end position="307"/>
    </location>
</feature>
<keyword evidence="2" id="KW-0677">Repeat</keyword>
<dbReference type="EMBL" id="CAHIKZ030000010">
    <property type="protein sequence ID" value="CAE1140241.1"/>
    <property type="molecule type" value="Genomic_DNA"/>
</dbReference>
<feature type="compositionally biased region" description="Low complexity" evidence="6">
    <location>
        <begin position="97"/>
        <end position="109"/>
    </location>
</feature>
<dbReference type="Pfam" id="PF00096">
    <property type="entry name" value="zf-C2H2"/>
    <property type="match status" value="4"/>
</dbReference>
<feature type="domain" description="C2H2-type" evidence="7">
    <location>
        <begin position="773"/>
        <end position="800"/>
    </location>
</feature>
<feature type="domain" description="C2H2-type" evidence="7">
    <location>
        <begin position="486"/>
        <end position="514"/>
    </location>
</feature>
<sequence length="800" mass="91978">MAANQRDLVERLLRESILTLCRETISYKHCLEVDGIVCITAENEPQQIVIKVHEQIQRKTDGYETSVMKYENSSKSFTGGKMCFDGSTSLPPPPQSLPLSLTQSSSFSSKDCGDINGNGSRSNRSDHQIGINGHVSLHEADDLTQEPENCSMRPNLSLSISDGSKHTTSILNSSYETLEEHSFHRSLDATPNSLSSKVSLPSNADFNSSLLAPSSTLSAVKPYTSIQCKRCEIVFPDASAFEKHNLTEHSVFTCNICYRTFTARNNLKRHIRLHTGYKPYTCNICSNSFTRKDDLKFHLLKHNYDKPYRCNQCNKGYMDRSCLSNHMRNEHNCKLMHVCPQCGEGFNNTHVFMEHKKTHPELKEFQCTLCNFTGINSLMYQKHMLTHGHKKNYMCEPCNMQFDDPFTYTIHLKRHRIESTFCSYVCCFCENKLPTYKQFIRHEHSHAQSKTHACRLCHKQFRYPSNLREHMMVHESNVETDLSKQYWCTECNQGFGSEDFLRCHIFEVHEVNMKKENSDTKAEFSDSHIDDIESSDDDPYTGGLAEQERLQSSDKVTSHEENDVDMNDNPEFEERVSALENEDDSTLVINEGDEREIRANSKKTFTPPISNGDVNIKQEYPDDFEDSTGSSITSDVLAMNESVRNSNAKDLSPSSPLSETKITRKGTGTKPACFERVVTPEIPFRKSVPFTCKECGEVYQDFDSFESHSTVVHRRYVCEYCGKIFTSKPNRERHVRYHTGERPYKCDLCSQSFFRGDDLKYHRTTRHSDIRPFKCKQCGLYFSWPKDLNRHLKSHTQNEL</sequence>
<dbReference type="FunFam" id="3.30.160.60:FF:000446">
    <property type="entry name" value="Zinc finger protein"/>
    <property type="match status" value="2"/>
</dbReference>
<reference evidence="8" key="1">
    <citation type="submission" date="2021-01" db="EMBL/GenBank/DDBJ databases">
        <authorList>
            <person name="Li R."/>
            <person name="Bekaert M."/>
        </authorList>
    </citation>
    <scope>NUCLEOTIDE SEQUENCE</scope>
    <source>
        <strain evidence="8">Farmed</strain>
    </source>
</reference>
<dbReference type="GO" id="GO:0005634">
    <property type="term" value="C:nucleus"/>
    <property type="evidence" value="ECO:0007669"/>
    <property type="project" value="TreeGrafter"/>
</dbReference>
<dbReference type="Proteomes" id="UP000597762">
    <property type="component" value="Unassembled WGS sequence"/>
</dbReference>
<feature type="compositionally biased region" description="Polar residues" evidence="6">
    <location>
        <begin position="146"/>
        <end position="164"/>
    </location>
</feature>
<feature type="domain" description="C2H2-type" evidence="7">
    <location>
        <begin position="452"/>
        <end position="479"/>
    </location>
</feature>
<evidence type="ECO:0000259" key="7">
    <source>
        <dbReference type="PROSITE" id="PS50157"/>
    </source>
</evidence>
<dbReference type="SMART" id="SM00355">
    <property type="entry name" value="ZnF_C2H2"/>
    <property type="match status" value="14"/>
</dbReference>
<feature type="region of interest" description="Disordered" evidence="6">
    <location>
        <begin position="644"/>
        <end position="667"/>
    </location>
</feature>
<feature type="domain" description="C2H2-type" evidence="7">
    <location>
        <begin position="252"/>
        <end position="279"/>
    </location>
</feature>
<dbReference type="Gene3D" id="3.30.160.60">
    <property type="entry name" value="Classic Zinc Finger"/>
    <property type="match status" value="8"/>
</dbReference>
<dbReference type="GO" id="GO:0000981">
    <property type="term" value="F:DNA-binding transcription factor activity, RNA polymerase II-specific"/>
    <property type="evidence" value="ECO:0007669"/>
    <property type="project" value="TreeGrafter"/>
</dbReference>
<evidence type="ECO:0000256" key="4">
    <source>
        <dbReference type="ARBA" id="ARBA00022833"/>
    </source>
</evidence>
<dbReference type="PANTHER" id="PTHR24379">
    <property type="entry name" value="KRAB AND ZINC FINGER DOMAIN-CONTAINING"/>
    <property type="match status" value="1"/>
</dbReference>
<evidence type="ECO:0000313" key="9">
    <source>
        <dbReference type="Proteomes" id="UP000597762"/>
    </source>
</evidence>
<proteinExistence type="predicted"/>
<feature type="region of interest" description="Disordered" evidence="6">
    <location>
        <begin position="144"/>
        <end position="164"/>
    </location>
</feature>
<feature type="domain" description="C2H2-type" evidence="7">
    <location>
        <begin position="393"/>
        <end position="420"/>
    </location>
</feature>
<feature type="domain" description="C2H2-type" evidence="7">
    <location>
        <begin position="337"/>
        <end position="364"/>
    </location>
</feature>
<evidence type="ECO:0000313" key="8">
    <source>
        <dbReference type="EMBL" id="CAE1140241.1"/>
    </source>
</evidence>
<feature type="region of interest" description="Disordered" evidence="6">
    <location>
        <begin position="86"/>
        <end position="128"/>
    </location>
</feature>
<keyword evidence="1" id="KW-0479">Metal-binding</keyword>
<dbReference type="PROSITE" id="PS50157">
    <property type="entry name" value="ZINC_FINGER_C2H2_2"/>
    <property type="match status" value="11"/>
</dbReference>
<dbReference type="InterPro" id="IPR013087">
    <property type="entry name" value="Znf_C2H2_type"/>
</dbReference>
<feature type="domain" description="C2H2-type" evidence="7">
    <location>
        <begin position="690"/>
        <end position="713"/>
    </location>
</feature>
<dbReference type="AlphaFoldDB" id="A0A812AK25"/>
<dbReference type="FunFam" id="3.30.160.60:FF:000100">
    <property type="entry name" value="Zinc finger 45-like"/>
    <property type="match status" value="1"/>
</dbReference>
<protein>
    <submittedName>
        <fullName evidence="8">KRAB</fullName>
    </submittedName>
</protein>
<feature type="compositionally biased region" description="Basic and acidic residues" evidence="6">
    <location>
        <begin position="546"/>
        <end position="561"/>
    </location>
</feature>
<feature type="domain" description="C2H2-type" evidence="7">
    <location>
        <begin position="308"/>
        <end position="331"/>
    </location>
</feature>
<feature type="domain" description="C2H2-type" evidence="7">
    <location>
        <begin position="744"/>
        <end position="772"/>
    </location>
</feature>
<dbReference type="GO" id="GO:0008270">
    <property type="term" value="F:zinc ion binding"/>
    <property type="evidence" value="ECO:0007669"/>
    <property type="project" value="UniProtKB-KW"/>
</dbReference>
<gene>
    <name evidence="8" type="ORF">SPHA_531</name>
</gene>
<evidence type="ECO:0000256" key="3">
    <source>
        <dbReference type="ARBA" id="ARBA00022771"/>
    </source>
</evidence>
<feature type="domain" description="C2H2-type" evidence="7">
    <location>
        <begin position="716"/>
        <end position="743"/>
    </location>
</feature>
<feature type="compositionally biased region" description="Basic and acidic residues" evidence="6">
    <location>
        <begin position="516"/>
        <end position="531"/>
    </location>
</feature>
<name>A0A812AK25_ACAPH</name>
<evidence type="ECO:0000256" key="6">
    <source>
        <dbReference type="SAM" id="MobiDB-lite"/>
    </source>
</evidence>
<evidence type="ECO:0000256" key="1">
    <source>
        <dbReference type="ARBA" id="ARBA00022723"/>
    </source>
</evidence>
<organism evidence="8 9">
    <name type="scientific">Acanthosepion pharaonis</name>
    <name type="common">Pharaoh cuttlefish</name>
    <name type="synonym">Sepia pharaonis</name>
    <dbReference type="NCBI Taxonomy" id="158019"/>
    <lineage>
        <taxon>Eukaryota</taxon>
        <taxon>Metazoa</taxon>
        <taxon>Spiralia</taxon>
        <taxon>Lophotrochozoa</taxon>
        <taxon>Mollusca</taxon>
        <taxon>Cephalopoda</taxon>
        <taxon>Coleoidea</taxon>
        <taxon>Decapodiformes</taxon>
        <taxon>Sepiida</taxon>
        <taxon>Sepiina</taxon>
        <taxon>Sepiidae</taxon>
        <taxon>Acanthosepion</taxon>
    </lineage>
</organism>
<feature type="region of interest" description="Disordered" evidence="6">
    <location>
        <begin position="516"/>
        <end position="570"/>
    </location>
</feature>
<keyword evidence="4" id="KW-0862">Zinc</keyword>
<dbReference type="FunFam" id="3.30.160.60:FF:000340">
    <property type="entry name" value="zinc finger protein 473 isoform X1"/>
    <property type="match status" value="1"/>
</dbReference>
<dbReference type="PROSITE" id="PS00028">
    <property type="entry name" value="ZINC_FINGER_C2H2_1"/>
    <property type="match status" value="10"/>
</dbReference>
<dbReference type="PANTHER" id="PTHR24379:SF127">
    <property type="entry name" value="BLOODY FINGERS-RELATED"/>
    <property type="match status" value="1"/>
</dbReference>
<feature type="compositionally biased region" description="Polar residues" evidence="6">
    <location>
        <begin position="644"/>
        <end position="660"/>
    </location>
</feature>
<dbReference type="OrthoDB" id="654211at2759"/>
<comment type="caution">
    <text evidence="8">The sequence shown here is derived from an EMBL/GenBank/DDBJ whole genome shotgun (WGS) entry which is preliminary data.</text>
</comment>
<evidence type="ECO:0000256" key="5">
    <source>
        <dbReference type="PROSITE-ProRule" id="PRU00042"/>
    </source>
</evidence>